<comment type="caution">
    <text evidence="1">The sequence shown here is derived from an EMBL/GenBank/DDBJ whole genome shotgun (WGS) entry which is preliminary data.</text>
</comment>
<dbReference type="Proteomes" id="UP000828390">
    <property type="component" value="Unassembled WGS sequence"/>
</dbReference>
<dbReference type="AlphaFoldDB" id="A0A9D4CSC9"/>
<gene>
    <name evidence="1" type="ORF">DPMN_055735</name>
</gene>
<keyword evidence="2" id="KW-1185">Reference proteome</keyword>
<reference evidence="1" key="2">
    <citation type="submission" date="2020-11" db="EMBL/GenBank/DDBJ databases">
        <authorList>
            <person name="McCartney M.A."/>
            <person name="Auch B."/>
            <person name="Kono T."/>
            <person name="Mallez S."/>
            <person name="Becker A."/>
            <person name="Gohl D.M."/>
            <person name="Silverstein K.A.T."/>
            <person name="Koren S."/>
            <person name="Bechman K.B."/>
            <person name="Herman A."/>
            <person name="Abrahante J.E."/>
            <person name="Garbe J."/>
        </authorList>
    </citation>
    <scope>NUCLEOTIDE SEQUENCE</scope>
    <source>
        <strain evidence="1">Duluth1</strain>
        <tissue evidence="1">Whole animal</tissue>
    </source>
</reference>
<evidence type="ECO:0000313" key="1">
    <source>
        <dbReference type="EMBL" id="KAH3729757.1"/>
    </source>
</evidence>
<dbReference type="SUPFAM" id="SSF53474">
    <property type="entry name" value="alpha/beta-Hydrolases"/>
    <property type="match status" value="1"/>
</dbReference>
<accession>A0A9D4CSC9</accession>
<protein>
    <submittedName>
        <fullName evidence="1">Uncharacterized protein</fullName>
    </submittedName>
</protein>
<evidence type="ECO:0000313" key="2">
    <source>
        <dbReference type="Proteomes" id="UP000828390"/>
    </source>
</evidence>
<name>A0A9D4CSC9_DREPO</name>
<dbReference type="Gene3D" id="3.40.50.1820">
    <property type="entry name" value="alpha/beta hydrolase"/>
    <property type="match status" value="1"/>
</dbReference>
<dbReference type="EMBL" id="JAIWYP010000012">
    <property type="protein sequence ID" value="KAH3729757.1"/>
    <property type="molecule type" value="Genomic_DNA"/>
</dbReference>
<organism evidence="1 2">
    <name type="scientific">Dreissena polymorpha</name>
    <name type="common">Zebra mussel</name>
    <name type="synonym">Mytilus polymorpha</name>
    <dbReference type="NCBI Taxonomy" id="45954"/>
    <lineage>
        <taxon>Eukaryota</taxon>
        <taxon>Metazoa</taxon>
        <taxon>Spiralia</taxon>
        <taxon>Lophotrochozoa</taxon>
        <taxon>Mollusca</taxon>
        <taxon>Bivalvia</taxon>
        <taxon>Autobranchia</taxon>
        <taxon>Heteroconchia</taxon>
        <taxon>Euheterodonta</taxon>
        <taxon>Imparidentia</taxon>
        <taxon>Neoheterodontei</taxon>
        <taxon>Myida</taxon>
        <taxon>Dreissenoidea</taxon>
        <taxon>Dreissenidae</taxon>
        <taxon>Dreissena</taxon>
    </lineage>
</organism>
<proteinExistence type="predicted"/>
<reference evidence="1" key="1">
    <citation type="journal article" date="2019" name="bioRxiv">
        <title>The Genome of the Zebra Mussel, Dreissena polymorpha: A Resource for Invasive Species Research.</title>
        <authorList>
            <person name="McCartney M.A."/>
            <person name="Auch B."/>
            <person name="Kono T."/>
            <person name="Mallez S."/>
            <person name="Zhang Y."/>
            <person name="Obille A."/>
            <person name="Becker A."/>
            <person name="Abrahante J.E."/>
            <person name="Garbe J."/>
            <person name="Badalamenti J.P."/>
            <person name="Herman A."/>
            <person name="Mangelson H."/>
            <person name="Liachko I."/>
            <person name="Sullivan S."/>
            <person name="Sone E.D."/>
            <person name="Koren S."/>
            <person name="Silverstein K.A.T."/>
            <person name="Beckman K.B."/>
            <person name="Gohl D.M."/>
        </authorList>
    </citation>
    <scope>NUCLEOTIDE SEQUENCE</scope>
    <source>
        <strain evidence="1">Duluth1</strain>
        <tissue evidence="1">Whole animal</tissue>
    </source>
</reference>
<sequence length="135" mass="15070">MTGVNNFDGALYLRDVRPNILQYSDINTFVLTREEFIGIAISAVVIDIIKPKNIRTALIADELLNKQYTDWQHPNESATLLFSVTNMSSDVAFFYPAVSTVKGHASLGKGKSYLYELSVVPTTHALETPNWIYGI</sequence>
<dbReference type="InterPro" id="IPR029058">
    <property type="entry name" value="AB_hydrolase_fold"/>
</dbReference>